<name>A0A5B7JPF3_PORTR</name>
<dbReference type="AlphaFoldDB" id="A0A5B7JPF3"/>
<keyword evidence="2" id="KW-1185">Reference proteome</keyword>
<protein>
    <submittedName>
        <fullName evidence="1">Uncharacterized protein</fullName>
    </submittedName>
</protein>
<comment type="caution">
    <text evidence="1">The sequence shown here is derived from an EMBL/GenBank/DDBJ whole genome shotgun (WGS) entry which is preliminary data.</text>
</comment>
<proteinExistence type="predicted"/>
<accession>A0A5B7JPF3</accession>
<gene>
    <name evidence="1" type="ORF">E2C01_091984</name>
</gene>
<reference evidence="1 2" key="1">
    <citation type="submission" date="2019-05" db="EMBL/GenBank/DDBJ databases">
        <title>Another draft genome of Portunus trituberculatus and its Hox gene families provides insights of decapod evolution.</title>
        <authorList>
            <person name="Jeong J.-H."/>
            <person name="Song I."/>
            <person name="Kim S."/>
            <person name="Choi T."/>
            <person name="Kim D."/>
            <person name="Ryu S."/>
            <person name="Kim W."/>
        </authorList>
    </citation>
    <scope>NUCLEOTIDE SEQUENCE [LARGE SCALE GENOMIC DNA]</scope>
    <source>
        <tissue evidence="1">Muscle</tissue>
    </source>
</reference>
<evidence type="ECO:0000313" key="2">
    <source>
        <dbReference type="Proteomes" id="UP000324222"/>
    </source>
</evidence>
<organism evidence="1 2">
    <name type="scientific">Portunus trituberculatus</name>
    <name type="common">Swimming crab</name>
    <name type="synonym">Neptunus trituberculatus</name>
    <dbReference type="NCBI Taxonomy" id="210409"/>
    <lineage>
        <taxon>Eukaryota</taxon>
        <taxon>Metazoa</taxon>
        <taxon>Ecdysozoa</taxon>
        <taxon>Arthropoda</taxon>
        <taxon>Crustacea</taxon>
        <taxon>Multicrustacea</taxon>
        <taxon>Malacostraca</taxon>
        <taxon>Eumalacostraca</taxon>
        <taxon>Eucarida</taxon>
        <taxon>Decapoda</taxon>
        <taxon>Pleocyemata</taxon>
        <taxon>Brachyura</taxon>
        <taxon>Eubrachyura</taxon>
        <taxon>Portunoidea</taxon>
        <taxon>Portunidae</taxon>
        <taxon>Portuninae</taxon>
        <taxon>Portunus</taxon>
    </lineage>
</organism>
<dbReference type="EMBL" id="VSRR010107025">
    <property type="protein sequence ID" value="MPC96709.1"/>
    <property type="molecule type" value="Genomic_DNA"/>
</dbReference>
<sequence>MNTVMELHEPMNEAHLNKFAIFCTANSNMPYLYKRYRFLSQNLQSPCNAITLDDVKRRVCGKPPTASKYMTYRNVFNALTRLRLMSHEDRDRKEEWDTCRTAAMLV</sequence>
<dbReference type="Proteomes" id="UP000324222">
    <property type="component" value="Unassembled WGS sequence"/>
</dbReference>
<evidence type="ECO:0000313" key="1">
    <source>
        <dbReference type="EMBL" id="MPC96709.1"/>
    </source>
</evidence>